<keyword evidence="3 6" id="KW-0812">Transmembrane</keyword>
<feature type="transmembrane region" description="Helical" evidence="6">
    <location>
        <begin position="158"/>
        <end position="182"/>
    </location>
</feature>
<name>A0A239LIV7_EKHLU</name>
<feature type="transmembrane region" description="Helical" evidence="6">
    <location>
        <begin position="203"/>
        <end position="226"/>
    </location>
</feature>
<protein>
    <submittedName>
        <fullName evidence="7">tRNA-processing RNAse BN</fullName>
    </submittedName>
</protein>
<dbReference type="PANTHER" id="PTHR30213">
    <property type="entry name" value="INNER MEMBRANE PROTEIN YHJD"/>
    <property type="match status" value="1"/>
</dbReference>
<feature type="transmembrane region" description="Helical" evidence="6">
    <location>
        <begin position="118"/>
        <end position="138"/>
    </location>
</feature>
<dbReference type="PANTHER" id="PTHR30213:SF0">
    <property type="entry name" value="UPF0761 MEMBRANE PROTEIN YIHY"/>
    <property type="match status" value="1"/>
</dbReference>
<accession>A0A239LIV7</accession>
<dbReference type="Proteomes" id="UP000198393">
    <property type="component" value="Unassembled WGS sequence"/>
</dbReference>
<dbReference type="RefSeq" id="WP_179213448.1">
    <property type="nucleotide sequence ID" value="NZ_FZPD01000005.1"/>
</dbReference>
<evidence type="ECO:0000256" key="1">
    <source>
        <dbReference type="ARBA" id="ARBA00004651"/>
    </source>
</evidence>
<dbReference type="EMBL" id="FZPD01000005">
    <property type="protein sequence ID" value="SNT30305.1"/>
    <property type="molecule type" value="Genomic_DNA"/>
</dbReference>
<evidence type="ECO:0000313" key="7">
    <source>
        <dbReference type="EMBL" id="SNT30305.1"/>
    </source>
</evidence>
<proteinExistence type="predicted"/>
<feature type="transmembrane region" description="Helical" evidence="6">
    <location>
        <begin position="59"/>
        <end position="81"/>
    </location>
</feature>
<dbReference type="Pfam" id="PF03631">
    <property type="entry name" value="Virul_fac_BrkB"/>
    <property type="match status" value="1"/>
</dbReference>
<keyword evidence="5 6" id="KW-0472">Membrane</keyword>
<evidence type="ECO:0000256" key="5">
    <source>
        <dbReference type="ARBA" id="ARBA00023136"/>
    </source>
</evidence>
<evidence type="ECO:0000256" key="2">
    <source>
        <dbReference type="ARBA" id="ARBA00022475"/>
    </source>
</evidence>
<dbReference type="AlphaFoldDB" id="A0A239LIV7"/>
<keyword evidence="8" id="KW-1185">Reference proteome</keyword>
<evidence type="ECO:0000256" key="3">
    <source>
        <dbReference type="ARBA" id="ARBA00022692"/>
    </source>
</evidence>
<evidence type="ECO:0000256" key="6">
    <source>
        <dbReference type="SAM" id="Phobius"/>
    </source>
</evidence>
<dbReference type="InterPro" id="IPR017039">
    <property type="entry name" value="Virul_fac_BrkB"/>
</dbReference>
<dbReference type="Gene3D" id="1.10.10.10">
    <property type="entry name" value="Winged helix-like DNA-binding domain superfamily/Winged helix DNA-binding domain"/>
    <property type="match status" value="1"/>
</dbReference>
<dbReference type="NCBIfam" id="TIGR00765">
    <property type="entry name" value="yihY_not_rbn"/>
    <property type="match status" value="1"/>
</dbReference>
<gene>
    <name evidence="7" type="ORF">SAMN05421640_3301</name>
</gene>
<comment type="subcellular location">
    <subcellularLocation>
        <location evidence="1">Cell membrane</location>
        <topology evidence="1">Multi-pass membrane protein</topology>
    </subcellularLocation>
</comment>
<keyword evidence="2" id="KW-1003">Cell membrane</keyword>
<dbReference type="InterPro" id="IPR036388">
    <property type="entry name" value="WH-like_DNA-bd_sf"/>
</dbReference>
<evidence type="ECO:0000313" key="8">
    <source>
        <dbReference type="Proteomes" id="UP000198393"/>
    </source>
</evidence>
<keyword evidence="4 6" id="KW-1133">Transmembrane helix</keyword>
<sequence length="441" mass="50958">MTKKLNQVRQFIEVDLWRLRLKSLPKRKRFLYGFIRVWVIAIKEFIADKCAEKASALTYLSMLSLVPVLALIFGIAKVFGIRELMEKELERYFSGQTEVLNQVQPFVDKMLDTQSGGIVVGASAVFLIYTVIRLLMNIENAFNDMWDIKKNRRWERKISDYVAVILLGPVLLIVASSSTLFVKDAIQGFVTNLEFLGQLKSGIIFLLKLLPYTILWFLLFGIYLIFPNTRVKFWPALFAGIVAGTLYQLNQQAFISLQFAFSRYHAIYGSIAFLPLFLIWLQISWLIVLFGAEICYGAQYINQWEMNSEKLKISLSHRKKLVLLLLYRIVKKFEKRDGQGPLTLNDLGGMVNIPRRYLADICYDLEKSGLIIRVEAEEVAYQPSFDIHKMDLFTILDKYEKEGMGDFDPRKTKAFVAIEDALEKIEDKWKSSESNVLLKDL</sequence>
<reference evidence="7 8" key="1">
    <citation type="submission" date="2017-06" db="EMBL/GenBank/DDBJ databases">
        <authorList>
            <person name="Kim H.J."/>
            <person name="Triplett B.A."/>
        </authorList>
    </citation>
    <scope>NUCLEOTIDE SEQUENCE [LARGE SCALE GENOMIC DNA]</scope>
    <source>
        <strain evidence="7 8">DSM 19307</strain>
    </source>
</reference>
<organism evidence="7 8">
    <name type="scientific">Ekhidna lutea</name>
    <dbReference type="NCBI Taxonomy" id="447679"/>
    <lineage>
        <taxon>Bacteria</taxon>
        <taxon>Pseudomonadati</taxon>
        <taxon>Bacteroidota</taxon>
        <taxon>Cytophagia</taxon>
        <taxon>Cytophagales</taxon>
        <taxon>Reichenbachiellaceae</taxon>
        <taxon>Ekhidna</taxon>
    </lineage>
</organism>
<feature type="transmembrane region" description="Helical" evidence="6">
    <location>
        <begin position="232"/>
        <end position="250"/>
    </location>
</feature>
<feature type="transmembrane region" description="Helical" evidence="6">
    <location>
        <begin position="271"/>
        <end position="292"/>
    </location>
</feature>
<evidence type="ECO:0000256" key="4">
    <source>
        <dbReference type="ARBA" id="ARBA00022989"/>
    </source>
</evidence>
<dbReference type="GO" id="GO:0005886">
    <property type="term" value="C:plasma membrane"/>
    <property type="evidence" value="ECO:0007669"/>
    <property type="project" value="UniProtKB-SubCell"/>
</dbReference>